<feature type="transmembrane region" description="Helical" evidence="6">
    <location>
        <begin position="12"/>
        <end position="30"/>
    </location>
</feature>
<evidence type="ECO:0000313" key="9">
    <source>
        <dbReference type="Proteomes" id="UP000281128"/>
    </source>
</evidence>
<comment type="caution">
    <text evidence="8">The sequence shown here is derived from an EMBL/GenBank/DDBJ whole genome shotgun (WGS) entry which is preliminary data.</text>
</comment>
<feature type="domain" description="EamA" evidence="7">
    <location>
        <begin position="13"/>
        <end position="146"/>
    </location>
</feature>
<dbReference type="AlphaFoldDB" id="A0A3A8AYV4"/>
<evidence type="ECO:0000256" key="3">
    <source>
        <dbReference type="ARBA" id="ARBA00022692"/>
    </source>
</evidence>
<organism evidence="8 9">
    <name type="scientific">Roseovarius spongiae</name>
    <dbReference type="NCBI Taxonomy" id="2320272"/>
    <lineage>
        <taxon>Bacteria</taxon>
        <taxon>Pseudomonadati</taxon>
        <taxon>Pseudomonadota</taxon>
        <taxon>Alphaproteobacteria</taxon>
        <taxon>Rhodobacterales</taxon>
        <taxon>Roseobacteraceae</taxon>
        <taxon>Roseovarius</taxon>
    </lineage>
</organism>
<feature type="transmembrane region" description="Helical" evidence="6">
    <location>
        <begin position="68"/>
        <end position="91"/>
    </location>
</feature>
<feature type="transmembrane region" description="Helical" evidence="6">
    <location>
        <begin position="253"/>
        <end position="272"/>
    </location>
</feature>
<dbReference type="OrthoDB" id="9810556at2"/>
<feature type="transmembrane region" description="Helical" evidence="6">
    <location>
        <begin position="220"/>
        <end position="241"/>
    </location>
</feature>
<comment type="subcellular location">
    <subcellularLocation>
        <location evidence="1">Membrane</location>
        <topology evidence="1">Multi-pass membrane protein</topology>
    </subcellularLocation>
</comment>
<evidence type="ECO:0000256" key="1">
    <source>
        <dbReference type="ARBA" id="ARBA00004141"/>
    </source>
</evidence>
<dbReference type="PANTHER" id="PTHR32322:SF2">
    <property type="entry name" value="EAMA DOMAIN-CONTAINING PROTEIN"/>
    <property type="match status" value="1"/>
</dbReference>
<dbReference type="EMBL" id="RAPE01000001">
    <property type="protein sequence ID" value="RKF16050.1"/>
    <property type="molecule type" value="Genomic_DNA"/>
</dbReference>
<feature type="transmembrane region" description="Helical" evidence="6">
    <location>
        <begin position="189"/>
        <end position="208"/>
    </location>
</feature>
<keyword evidence="3 6" id="KW-0812">Transmembrane</keyword>
<keyword evidence="9" id="KW-1185">Reference proteome</keyword>
<gene>
    <name evidence="8" type="ORF">D6850_00290</name>
</gene>
<dbReference type="InterPro" id="IPR050638">
    <property type="entry name" value="AA-Vitamin_Transporters"/>
</dbReference>
<name>A0A3A8AYV4_9RHOB</name>
<protein>
    <submittedName>
        <fullName evidence="8">DMT family transporter</fullName>
    </submittedName>
</protein>
<keyword evidence="5 6" id="KW-0472">Membrane</keyword>
<accession>A0A3A8AYV4</accession>
<feature type="transmembrane region" description="Helical" evidence="6">
    <location>
        <begin position="97"/>
        <end position="121"/>
    </location>
</feature>
<feature type="transmembrane region" description="Helical" evidence="6">
    <location>
        <begin position="278"/>
        <end position="302"/>
    </location>
</feature>
<evidence type="ECO:0000256" key="4">
    <source>
        <dbReference type="ARBA" id="ARBA00022989"/>
    </source>
</evidence>
<feature type="transmembrane region" description="Helical" evidence="6">
    <location>
        <begin position="133"/>
        <end position="155"/>
    </location>
</feature>
<evidence type="ECO:0000256" key="6">
    <source>
        <dbReference type="SAM" id="Phobius"/>
    </source>
</evidence>
<dbReference type="RefSeq" id="WP_121162969.1">
    <property type="nucleotide sequence ID" value="NZ_RAPE01000001.1"/>
</dbReference>
<dbReference type="InterPro" id="IPR037185">
    <property type="entry name" value="EmrE-like"/>
</dbReference>
<evidence type="ECO:0000259" key="7">
    <source>
        <dbReference type="Pfam" id="PF00892"/>
    </source>
</evidence>
<dbReference type="InterPro" id="IPR000620">
    <property type="entry name" value="EamA_dom"/>
</dbReference>
<keyword evidence="4 6" id="KW-1133">Transmembrane helix</keyword>
<feature type="transmembrane region" description="Helical" evidence="6">
    <location>
        <begin position="36"/>
        <end position="56"/>
    </location>
</feature>
<dbReference type="SUPFAM" id="SSF103481">
    <property type="entry name" value="Multidrug resistance efflux transporter EmrE"/>
    <property type="match status" value="2"/>
</dbReference>
<dbReference type="GO" id="GO:0016020">
    <property type="term" value="C:membrane"/>
    <property type="evidence" value="ECO:0007669"/>
    <property type="project" value="UniProtKB-SubCell"/>
</dbReference>
<reference evidence="8 9" key="1">
    <citation type="submission" date="2018-09" db="EMBL/GenBank/DDBJ databases">
        <title>Roseovarius spongiae sp. nov., isolated from a marine sponge.</title>
        <authorList>
            <person name="Zhuang L."/>
            <person name="Luo L."/>
        </authorList>
    </citation>
    <scope>NUCLEOTIDE SEQUENCE [LARGE SCALE GENOMIC DNA]</scope>
    <source>
        <strain evidence="8 9">HN-E21</strain>
    </source>
</reference>
<feature type="transmembrane region" description="Helical" evidence="6">
    <location>
        <begin position="161"/>
        <end position="182"/>
    </location>
</feature>
<dbReference type="PANTHER" id="PTHR32322">
    <property type="entry name" value="INNER MEMBRANE TRANSPORTER"/>
    <property type="match status" value="1"/>
</dbReference>
<evidence type="ECO:0000313" key="8">
    <source>
        <dbReference type="EMBL" id="RKF16050.1"/>
    </source>
</evidence>
<proteinExistence type="inferred from homology"/>
<dbReference type="Pfam" id="PF00892">
    <property type="entry name" value="EamA"/>
    <property type="match status" value="2"/>
</dbReference>
<evidence type="ECO:0000256" key="5">
    <source>
        <dbReference type="ARBA" id="ARBA00023136"/>
    </source>
</evidence>
<feature type="domain" description="EamA" evidence="7">
    <location>
        <begin position="164"/>
        <end position="292"/>
    </location>
</feature>
<dbReference type="Proteomes" id="UP000281128">
    <property type="component" value="Unassembled WGS sequence"/>
</dbReference>
<comment type="similarity">
    <text evidence="2">Belongs to the EamA transporter family.</text>
</comment>
<evidence type="ECO:0000256" key="2">
    <source>
        <dbReference type="ARBA" id="ARBA00007362"/>
    </source>
</evidence>
<sequence>MTTIRPINWLKIATLGMIWGGSFMAVSVALTGVGPLILVAARLSLGAAFLLLLAHLRGVGLPRRRGPNAATIWFCAVLMGLFSNALPFFLLSWGQQYVASGFAGVCMAVVPLFVLPLAHVFVPGDRLTLRRGIGFLIGTVGVMVLIGPAAFAATGENLENIARIACISASGCYAVGTIVTRLCPKVEMLSLSAAALTIAALTFTPYALWAEGWPSDVPWLALAALLYLGVLPTGVAQMLLVQVIRDAGPVFMSLVNYQVPIWSVIFGVMLLGEELPPGLIWALLLILSGLALSQAGALARLFGRGKAGKRPPHVPRQPLG</sequence>